<dbReference type="Proteomes" id="UP000536179">
    <property type="component" value="Unassembled WGS sequence"/>
</dbReference>
<dbReference type="Gene3D" id="3.30.565.10">
    <property type="entry name" value="Histidine kinase-like ATPase, C-terminal domain"/>
    <property type="match status" value="1"/>
</dbReference>
<dbReference type="Gene3D" id="1.10.287.130">
    <property type="match status" value="1"/>
</dbReference>
<feature type="domain" description="Histidine kinase" evidence="7">
    <location>
        <begin position="85"/>
        <end position="312"/>
    </location>
</feature>
<organism evidence="8 9">
    <name type="scientific">Aporhodopirellula rubra</name>
    <dbReference type="NCBI Taxonomy" id="980271"/>
    <lineage>
        <taxon>Bacteria</taxon>
        <taxon>Pseudomonadati</taxon>
        <taxon>Planctomycetota</taxon>
        <taxon>Planctomycetia</taxon>
        <taxon>Pirellulales</taxon>
        <taxon>Pirellulaceae</taxon>
        <taxon>Aporhodopirellula</taxon>
    </lineage>
</organism>
<gene>
    <name evidence="8" type="ORF">FHS27_005994</name>
</gene>
<keyword evidence="5" id="KW-0418">Kinase</keyword>
<keyword evidence="9" id="KW-1185">Reference proteome</keyword>
<dbReference type="CDD" id="cd00082">
    <property type="entry name" value="HisKA"/>
    <property type="match status" value="1"/>
</dbReference>
<dbReference type="Pfam" id="PF02518">
    <property type="entry name" value="HATPase_c"/>
    <property type="match status" value="1"/>
</dbReference>
<dbReference type="PRINTS" id="PR00344">
    <property type="entry name" value="BCTRLSENSOR"/>
</dbReference>
<dbReference type="GO" id="GO:0000155">
    <property type="term" value="F:phosphorelay sensor kinase activity"/>
    <property type="evidence" value="ECO:0007669"/>
    <property type="project" value="InterPro"/>
</dbReference>
<dbReference type="SUPFAM" id="SSF55874">
    <property type="entry name" value="ATPase domain of HSP90 chaperone/DNA topoisomerase II/histidine kinase"/>
    <property type="match status" value="1"/>
</dbReference>
<dbReference type="EMBL" id="JACHXU010000032">
    <property type="protein sequence ID" value="MBB3210148.1"/>
    <property type="molecule type" value="Genomic_DNA"/>
</dbReference>
<evidence type="ECO:0000313" key="9">
    <source>
        <dbReference type="Proteomes" id="UP000536179"/>
    </source>
</evidence>
<evidence type="ECO:0000256" key="1">
    <source>
        <dbReference type="ARBA" id="ARBA00000085"/>
    </source>
</evidence>
<reference evidence="8 9" key="1">
    <citation type="submission" date="2020-08" db="EMBL/GenBank/DDBJ databases">
        <title>Genomic Encyclopedia of Type Strains, Phase III (KMG-III): the genomes of soil and plant-associated and newly described type strains.</title>
        <authorList>
            <person name="Whitman W."/>
        </authorList>
    </citation>
    <scope>NUCLEOTIDE SEQUENCE [LARGE SCALE GENOMIC DNA]</scope>
    <source>
        <strain evidence="8 9">CECT 8075</strain>
    </source>
</reference>
<comment type="catalytic activity">
    <reaction evidence="1">
        <text>ATP + protein L-histidine = ADP + protein N-phospho-L-histidine.</text>
        <dbReference type="EC" id="2.7.13.3"/>
    </reaction>
</comment>
<dbReference type="PANTHER" id="PTHR43047:SF72">
    <property type="entry name" value="OSMOSENSING HISTIDINE PROTEIN KINASE SLN1"/>
    <property type="match status" value="1"/>
</dbReference>
<keyword evidence="4" id="KW-0808">Transferase</keyword>
<dbReference type="InterPro" id="IPR036890">
    <property type="entry name" value="HATPase_C_sf"/>
</dbReference>
<dbReference type="RefSeq" id="WP_184309272.1">
    <property type="nucleotide sequence ID" value="NZ_JACHXU010000032.1"/>
</dbReference>
<dbReference type="AlphaFoldDB" id="A0A7W5E5Y4"/>
<evidence type="ECO:0000256" key="6">
    <source>
        <dbReference type="SAM" id="MobiDB-lite"/>
    </source>
</evidence>
<protein>
    <recommendedName>
        <fullName evidence="2">histidine kinase</fullName>
        <ecNumber evidence="2">2.7.13.3</ecNumber>
    </recommendedName>
</protein>
<name>A0A7W5E5Y4_9BACT</name>
<evidence type="ECO:0000256" key="4">
    <source>
        <dbReference type="ARBA" id="ARBA00022679"/>
    </source>
</evidence>
<proteinExistence type="predicted"/>
<dbReference type="InterPro" id="IPR003594">
    <property type="entry name" value="HATPase_dom"/>
</dbReference>
<dbReference type="PANTHER" id="PTHR43047">
    <property type="entry name" value="TWO-COMPONENT HISTIDINE PROTEIN KINASE"/>
    <property type="match status" value="1"/>
</dbReference>
<dbReference type="InterPro" id="IPR003661">
    <property type="entry name" value="HisK_dim/P_dom"/>
</dbReference>
<dbReference type="GO" id="GO:0009927">
    <property type="term" value="F:histidine phosphotransfer kinase activity"/>
    <property type="evidence" value="ECO:0007669"/>
    <property type="project" value="TreeGrafter"/>
</dbReference>
<evidence type="ECO:0000313" key="8">
    <source>
        <dbReference type="EMBL" id="MBB3210148.1"/>
    </source>
</evidence>
<comment type="caution">
    <text evidence="8">The sequence shown here is derived from an EMBL/GenBank/DDBJ whole genome shotgun (WGS) entry which is preliminary data.</text>
</comment>
<dbReference type="EC" id="2.7.13.3" evidence="2"/>
<evidence type="ECO:0000256" key="5">
    <source>
        <dbReference type="ARBA" id="ARBA00022777"/>
    </source>
</evidence>
<dbReference type="InterPro" id="IPR036097">
    <property type="entry name" value="HisK_dim/P_sf"/>
</dbReference>
<evidence type="ECO:0000256" key="2">
    <source>
        <dbReference type="ARBA" id="ARBA00012438"/>
    </source>
</evidence>
<dbReference type="Pfam" id="PF00512">
    <property type="entry name" value="HisKA"/>
    <property type="match status" value="1"/>
</dbReference>
<dbReference type="InterPro" id="IPR004358">
    <property type="entry name" value="Sig_transdc_His_kin-like_C"/>
</dbReference>
<sequence length="538" mass="58262">MSQRPQTPSAVSPSTQPRIRPRRASTHDDPITGLIQPGSVLIEDNGAVHRVDRQGGKQAGRGDGRVNVEDQGTAPVEMAVRLISETAHDLRSPLASVAATMELIRDGQLGEITSMQNDVLQAALRQCDYLNALVGEMLHADGLIGGTTTMHRRVVRRSEIQEMVSDATAAVLATKRIELLFDGLDANASPIYVDATLLCRLLVNLVVNAERASGEDSTILIKAHDDHESGVARWSVVDCGGGISGERLRQLANPNLKAKSKRANADYGERSSGTGLGLMICRQLATLHFSDLTIRSRVGSGTDVMFETPLAHPTAVATAFARFRNQVFGPTVRPTAVAPTANEVRVRDGAATASSWEEVTLGFVGAPPRCGSRVAIGTTTIAGDKSSAAVDTFDRILQSRLGRFEMSYRTTRRTWVWVLDADHRNVGERLRQFDSSLGKLLENVEVTWGEPTVVPVGHRSLQSLLIDRMTTQALSAATSEIFGHAMDRDTVRPGTDPIASSPVAATRLDEELRRLTVRMKQHANRLKSQSAAMRPPGR</sequence>
<dbReference type="InterPro" id="IPR005467">
    <property type="entry name" value="His_kinase_dom"/>
</dbReference>
<accession>A0A7W5E5Y4</accession>
<feature type="compositionally biased region" description="Polar residues" evidence="6">
    <location>
        <begin position="1"/>
        <end position="17"/>
    </location>
</feature>
<dbReference type="GO" id="GO:0005886">
    <property type="term" value="C:plasma membrane"/>
    <property type="evidence" value="ECO:0007669"/>
    <property type="project" value="TreeGrafter"/>
</dbReference>
<dbReference type="SMART" id="SM00387">
    <property type="entry name" value="HATPase_c"/>
    <property type="match status" value="1"/>
</dbReference>
<feature type="region of interest" description="Disordered" evidence="6">
    <location>
        <begin position="1"/>
        <end position="34"/>
    </location>
</feature>
<dbReference type="PROSITE" id="PS50109">
    <property type="entry name" value="HIS_KIN"/>
    <property type="match status" value="1"/>
</dbReference>
<evidence type="ECO:0000256" key="3">
    <source>
        <dbReference type="ARBA" id="ARBA00022553"/>
    </source>
</evidence>
<dbReference type="SUPFAM" id="SSF47384">
    <property type="entry name" value="Homodimeric domain of signal transducing histidine kinase"/>
    <property type="match status" value="1"/>
</dbReference>
<keyword evidence="3" id="KW-0597">Phosphoprotein</keyword>
<dbReference type="SMART" id="SM00388">
    <property type="entry name" value="HisKA"/>
    <property type="match status" value="1"/>
</dbReference>
<evidence type="ECO:0000259" key="7">
    <source>
        <dbReference type="PROSITE" id="PS50109"/>
    </source>
</evidence>